<dbReference type="OrthoDB" id="9795306at2"/>
<dbReference type="SUPFAM" id="SSF54593">
    <property type="entry name" value="Glyoxalase/Bleomycin resistance protein/Dihydroxybiphenyl dioxygenase"/>
    <property type="match status" value="1"/>
</dbReference>
<dbReference type="Proteomes" id="UP000215896">
    <property type="component" value="Unassembled WGS sequence"/>
</dbReference>
<dbReference type="Pfam" id="PF00903">
    <property type="entry name" value="Glyoxalase"/>
    <property type="match status" value="1"/>
</dbReference>
<protein>
    <recommendedName>
        <fullName evidence="1">Glyoxalase/fosfomycin resistance/dioxygenase domain-containing protein</fullName>
    </recommendedName>
</protein>
<feature type="domain" description="Glyoxalase/fosfomycin resistance/dioxygenase" evidence="1">
    <location>
        <begin position="12"/>
        <end position="131"/>
    </location>
</feature>
<dbReference type="PANTHER" id="PTHR33990">
    <property type="entry name" value="PROTEIN YJDN-RELATED"/>
    <property type="match status" value="1"/>
</dbReference>
<keyword evidence="3" id="KW-1185">Reference proteome</keyword>
<evidence type="ECO:0000313" key="2">
    <source>
        <dbReference type="EMBL" id="OYO09470.1"/>
    </source>
</evidence>
<dbReference type="CDD" id="cd06588">
    <property type="entry name" value="PhnB_like"/>
    <property type="match status" value="1"/>
</dbReference>
<comment type="caution">
    <text evidence="2">The sequence shown here is derived from an EMBL/GenBank/DDBJ whole genome shotgun (WGS) entry which is preliminary data.</text>
</comment>
<dbReference type="RefSeq" id="WP_094406433.1">
    <property type="nucleotide sequence ID" value="NZ_NMVO01000017.1"/>
</dbReference>
<dbReference type="AlphaFoldDB" id="A0A255G0L4"/>
<sequence>MQTYLAPYVHYTTNCAAEAFAAYGKVFGAEPVILRGTDMPGGTPPGAEELVVHAQLKTDDFTLYGSDDCMGTQTPMQGFEVCIFADDTAQTRGWFEQLSADGAEVHVPLAEQPWGSVYGQFTDRFGLTWAFNLDTPGT</sequence>
<gene>
    <name evidence="2" type="ORF">CGZ94_17480</name>
</gene>
<dbReference type="InterPro" id="IPR029068">
    <property type="entry name" value="Glyas_Bleomycin-R_OHBP_Dase"/>
</dbReference>
<organism evidence="2 3">
    <name type="scientific">Enemella evansiae</name>
    <dbReference type="NCBI Taxonomy" id="2016499"/>
    <lineage>
        <taxon>Bacteria</taxon>
        <taxon>Bacillati</taxon>
        <taxon>Actinomycetota</taxon>
        <taxon>Actinomycetes</taxon>
        <taxon>Propionibacteriales</taxon>
        <taxon>Propionibacteriaceae</taxon>
        <taxon>Enemella</taxon>
    </lineage>
</organism>
<dbReference type="EMBL" id="NMVO01000017">
    <property type="protein sequence ID" value="OYO09470.1"/>
    <property type="molecule type" value="Genomic_DNA"/>
</dbReference>
<dbReference type="PANTHER" id="PTHR33990:SF1">
    <property type="entry name" value="PROTEIN YJDN"/>
    <property type="match status" value="1"/>
</dbReference>
<dbReference type="InterPro" id="IPR004360">
    <property type="entry name" value="Glyas_Fos-R_dOase_dom"/>
</dbReference>
<evidence type="ECO:0000313" key="3">
    <source>
        <dbReference type="Proteomes" id="UP000215896"/>
    </source>
</evidence>
<proteinExistence type="predicted"/>
<reference evidence="2 3" key="1">
    <citation type="submission" date="2017-07" db="EMBL/GenBank/DDBJ databases">
        <title>Draft whole genome sequences of clinical Proprionibacteriaceae strains.</title>
        <authorList>
            <person name="Bernier A.-M."/>
            <person name="Bernard K."/>
            <person name="Domingo M.-C."/>
        </authorList>
    </citation>
    <scope>NUCLEOTIDE SEQUENCE [LARGE SCALE GENOMIC DNA]</scope>
    <source>
        <strain evidence="2 3">NML 030167</strain>
    </source>
</reference>
<accession>A0A255G0L4</accession>
<dbReference type="Gene3D" id="3.10.180.10">
    <property type="entry name" value="2,3-Dihydroxybiphenyl 1,2-Dioxygenase, domain 1"/>
    <property type="match status" value="1"/>
</dbReference>
<dbReference type="InterPro" id="IPR028973">
    <property type="entry name" value="PhnB-like"/>
</dbReference>
<evidence type="ECO:0000259" key="1">
    <source>
        <dbReference type="Pfam" id="PF00903"/>
    </source>
</evidence>
<name>A0A255G0L4_9ACTN</name>